<keyword evidence="1" id="KW-0472">Membrane</keyword>
<feature type="transmembrane region" description="Helical" evidence="1">
    <location>
        <begin position="25"/>
        <end position="47"/>
    </location>
</feature>
<proteinExistence type="predicted"/>
<gene>
    <name evidence="2" type="ordered locus">Sbal195_0690</name>
</gene>
<name>A9L0W9_SHEB9</name>
<evidence type="ECO:0000256" key="1">
    <source>
        <dbReference type="SAM" id="Phobius"/>
    </source>
</evidence>
<reference evidence="2 3" key="1">
    <citation type="submission" date="2007-11" db="EMBL/GenBank/DDBJ databases">
        <title>Complete sequence of chromosome of Shewanella baltica OS195.</title>
        <authorList>
            <consortium name="US DOE Joint Genome Institute"/>
            <person name="Copeland A."/>
            <person name="Lucas S."/>
            <person name="Lapidus A."/>
            <person name="Barry K."/>
            <person name="Glavina del Rio T."/>
            <person name="Dalin E."/>
            <person name="Tice H."/>
            <person name="Pitluck S."/>
            <person name="Chain P."/>
            <person name="Malfatti S."/>
            <person name="Shin M."/>
            <person name="Vergez L."/>
            <person name="Schmutz J."/>
            <person name="Larimer F."/>
            <person name="Land M."/>
            <person name="Hauser L."/>
            <person name="Kyrpides N."/>
            <person name="Kim E."/>
            <person name="Brettar I."/>
            <person name="Rodrigues J."/>
            <person name="Konstantinidis K."/>
            <person name="Klappenbach J."/>
            <person name="Hofle M."/>
            <person name="Tiedje J."/>
            <person name="Richardson P."/>
        </authorList>
    </citation>
    <scope>NUCLEOTIDE SEQUENCE [LARGE SCALE GENOMIC DNA]</scope>
    <source>
        <strain evidence="2 3">OS195</strain>
    </source>
</reference>
<evidence type="ECO:0000313" key="3">
    <source>
        <dbReference type="Proteomes" id="UP000000770"/>
    </source>
</evidence>
<sequence length="113" mass="12813">MNQSKTLIDSEEGVFKRLITGKFGLVDTFWGVYFAVSILFNIVLNAIEDINTLIALNILNSSYLIFACICVWKAANLFQGKKYWSILAKVIVLISLISNIIIVISMIIYFFTH</sequence>
<keyword evidence="1" id="KW-0812">Transmembrane</keyword>
<keyword evidence="1" id="KW-1133">Transmembrane helix</keyword>
<dbReference type="EMBL" id="CP000891">
    <property type="protein sequence ID" value="ABX47868.1"/>
    <property type="molecule type" value="Genomic_DNA"/>
</dbReference>
<dbReference type="AlphaFoldDB" id="A9L0W9"/>
<accession>A9L0W9</accession>
<dbReference type="Proteomes" id="UP000000770">
    <property type="component" value="Chromosome"/>
</dbReference>
<protein>
    <submittedName>
        <fullName evidence="2">Uncharacterized protein</fullName>
    </submittedName>
</protein>
<feature type="transmembrane region" description="Helical" evidence="1">
    <location>
        <begin position="53"/>
        <end position="74"/>
    </location>
</feature>
<feature type="transmembrane region" description="Helical" evidence="1">
    <location>
        <begin position="86"/>
        <end position="111"/>
    </location>
</feature>
<dbReference type="HOGENOM" id="CLU_169635_0_0_6"/>
<organism evidence="2 3">
    <name type="scientific">Shewanella baltica (strain OS195)</name>
    <dbReference type="NCBI Taxonomy" id="399599"/>
    <lineage>
        <taxon>Bacteria</taxon>
        <taxon>Pseudomonadati</taxon>
        <taxon>Pseudomonadota</taxon>
        <taxon>Gammaproteobacteria</taxon>
        <taxon>Alteromonadales</taxon>
        <taxon>Shewanellaceae</taxon>
        <taxon>Shewanella</taxon>
    </lineage>
</organism>
<evidence type="ECO:0000313" key="2">
    <source>
        <dbReference type="EMBL" id="ABX47868.1"/>
    </source>
</evidence>
<dbReference type="KEGG" id="sbn:Sbal195_0690"/>